<proteinExistence type="inferred from homology"/>
<dbReference type="AlphaFoldDB" id="A0A386H4T0"/>
<dbReference type="GO" id="GO:0005886">
    <property type="term" value="C:plasma membrane"/>
    <property type="evidence" value="ECO:0007669"/>
    <property type="project" value="UniProtKB-SubCell"/>
</dbReference>
<evidence type="ECO:0000313" key="14">
    <source>
        <dbReference type="EMBL" id="AYD40761.1"/>
    </source>
</evidence>
<evidence type="ECO:0000256" key="6">
    <source>
        <dbReference type="ARBA" id="ARBA00023136"/>
    </source>
</evidence>
<comment type="subcellular location">
    <subcellularLocation>
        <location evidence="1">Cell membrane</location>
        <topology evidence="1">Multi-pass membrane protein</topology>
    </subcellularLocation>
</comment>
<organism evidence="14 15">
    <name type="scientific">Clostridium fermenticellae</name>
    <dbReference type="NCBI Taxonomy" id="2068654"/>
    <lineage>
        <taxon>Bacteria</taxon>
        <taxon>Bacillati</taxon>
        <taxon>Bacillota</taxon>
        <taxon>Clostridia</taxon>
        <taxon>Eubacteriales</taxon>
        <taxon>Clostridiaceae</taxon>
        <taxon>Clostridium</taxon>
    </lineage>
</organism>
<dbReference type="InterPro" id="IPR004089">
    <property type="entry name" value="MCPsignal_dom"/>
</dbReference>
<evidence type="ECO:0000256" key="9">
    <source>
        <dbReference type="PROSITE-ProRule" id="PRU00284"/>
    </source>
</evidence>
<comment type="similarity">
    <text evidence="8">Belongs to the methyl-accepting chemotaxis (MCP) protein family.</text>
</comment>
<dbReference type="KEGG" id="cfer:D4Z93_09550"/>
<evidence type="ECO:0000259" key="12">
    <source>
        <dbReference type="PROSITE" id="PS50111"/>
    </source>
</evidence>
<dbReference type="PROSITE" id="PS50111">
    <property type="entry name" value="CHEMOTAXIS_TRANSDUC_2"/>
    <property type="match status" value="1"/>
</dbReference>
<keyword evidence="5 11" id="KW-1133">Transmembrane helix</keyword>
<dbReference type="Proteomes" id="UP000266301">
    <property type="component" value="Chromosome"/>
</dbReference>
<evidence type="ECO:0000256" key="11">
    <source>
        <dbReference type="SAM" id="Phobius"/>
    </source>
</evidence>
<dbReference type="PANTHER" id="PTHR32089">
    <property type="entry name" value="METHYL-ACCEPTING CHEMOTAXIS PROTEIN MCPB"/>
    <property type="match status" value="1"/>
</dbReference>
<name>A0A386H4T0_9CLOT</name>
<feature type="coiled-coil region" evidence="10">
    <location>
        <begin position="638"/>
        <end position="665"/>
    </location>
</feature>
<keyword evidence="6 11" id="KW-0472">Membrane</keyword>
<dbReference type="RefSeq" id="WP_119973041.1">
    <property type="nucleotide sequence ID" value="NZ_CP032416.1"/>
</dbReference>
<protein>
    <submittedName>
        <fullName evidence="14">Methyl-accepting chemotaxis protein</fullName>
    </submittedName>
</protein>
<keyword evidence="7 9" id="KW-0807">Transducer</keyword>
<dbReference type="CDD" id="cd06225">
    <property type="entry name" value="HAMP"/>
    <property type="match status" value="1"/>
</dbReference>
<keyword evidence="15" id="KW-1185">Reference proteome</keyword>
<dbReference type="Pfam" id="PF00672">
    <property type="entry name" value="HAMP"/>
    <property type="match status" value="1"/>
</dbReference>
<keyword evidence="4 11" id="KW-0812">Transmembrane</keyword>
<dbReference type="GO" id="GO:0006935">
    <property type="term" value="P:chemotaxis"/>
    <property type="evidence" value="ECO:0007669"/>
    <property type="project" value="UniProtKB-KW"/>
</dbReference>
<dbReference type="PANTHER" id="PTHR32089:SF114">
    <property type="entry name" value="METHYL-ACCEPTING CHEMOTAXIS PROTEIN MCPB"/>
    <property type="match status" value="1"/>
</dbReference>
<dbReference type="Pfam" id="PF02743">
    <property type="entry name" value="dCache_1"/>
    <property type="match status" value="1"/>
</dbReference>
<dbReference type="SMART" id="SM00283">
    <property type="entry name" value="MA"/>
    <property type="match status" value="1"/>
</dbReference>
<dbReference type="SUPFAM" id="SSF103190">
    <property type="entry name" value="Sensory domain-like"/>
    <property type="match status" value="1"/>
</dbReference>
<dbReference type="InterPro" id="IPR003660">
    <property type="entry name" value="HAMP_dom"/>
</dbReference>
<dbReference type="PROSITE" id="PS50885">
    <property type="entry name" value="HAMP"/>
    <property type="match status" value="1"/>
</dbReference>
<feature type="domain" description="HAMP" evidence="13">
    <location>
        <begin position="307"/>
        <end position="359"/>
    </location>
</feature>
<evidence type="ECO:0000256" key="5">
    <source>
        <dbReference type="ARBA" id="ARBA00022989"/>
    </source>
</evidence>
<keyword evidence="3" id="KW-0145">Chemotaxis</keyword>
<dbReference type="OrthoDB" id="13222at2"/>
<evidence type="ECO:0000256" key="2">
    <source>
        <dbReference type="ARBA" id="ARBA00022475"/>
    </source>
</evidence>
<dbReference type="SMART" id="SM00304">
    <property type="entry name" value="HAMP"/>
    <property type="match status" value="1"/>
</dbReference>
<dbReference type="Pfam" id="PF00015">
    <property type="entry name" value="MCPsignal"/>
    <property type="match status" value="1"/>
</dbReference>
<reference evidence="14 15" key="1">
    <citation type="journal article" date="2019" name="Int. J. Syst. Evol. Microbiol.">
        <title>Clostridium fermenticellae sp. nov., isolated from the mud in a fermentation cellar for the production of the Chinese liquor, baijiu.</title>
        <authorList>
            <person name="Xu P.X."/>
            <person name="Chai L.J."/>
            <person name="Qiu T."/>
            <person name="Zhang X.J."/>
            <person name="Lu Z.M."/>
            <person name="Xiao C."/>
            <person name="Wang S.T."/>
            <person name="Shen C.H."/>
            <person name="Shi J.S."/>
            <person name="Xu Z.H."/>
        </authorList>
    </citation>
    <scope>NUCLEOTIDE SEQUENCE [LARGE SCALE GENOMIC DNA]</scope>
    <source>
        <strain evidence="14 15">JN500901</strain>
    </source>
</reference>
<gene>
    <name evidence="14" type="ORF">D4Z93_09550</name>
</gene>
<sequence>MDFKNSKLNSIRTKLVISLILICVIPLLISGFISYSKSKSILNQKLILTTTQTIDEIDDGLSNYLDIFSKLVSISAANPGIINYDTSNDNDALSYALKNMKESDKDTFQVYYGTASHKFGSYPYAHPDGFDATTRDWYKDALKNKGKVIISPPYIDAATKNNIITLSQTVEKDGQVVGVLALDCSLKTLSQEISSKKVGNSGSVFLVDSTGKAIASPEKNLINTNISSKLTFWSKAKSEDSGFVNYTYNGVKKFGAFTTNKLTGWKVIATLNDSELSKDTKSILQITLLMILIMALAAAALSFTLSKGISDNINNFKKAFSKASKGDLTVSVTASTKDEFKDLSESFNTMLKNVSDLMNNVTKSSETVLQTSLSLANMSGEVTSSVTEVSKAIEEVSMGATKQAENAQTGAAEMNSLSNKLDEISNNSNEIDKISRDTKELGSTGLSMIDTLIEKSNGTKESTNAVNKVIFDMNESAKQINVISETITDITEQTNLLSLNAGIESARAGEAGKGFAVVAEEIRVLAEQSQNSAKEIKDIIAAIQKKSETAVDAINSTEIAVNEQYKAVNKTQEIFNEILKSIEIMIGRVDSVKKSIIDVNDNKQSTLAEIEDISSISEETASASEEVTASSEEISATMQEFTRHSEQLKTLAEELKDEISQFKIN</sequence>
<evidence type="ECO:0000259" key="13">
    <source>
        <dbReference type="PROSITE" id="PS50885"/>
    </source>
</evidence>
<dbReference type="GO" id="GO:0007165">
    <property type="term" value="P:signal transduction"/>
    <property type="evidence" value="ECO:0007669"/>
    <property type="project" value="UniProtKB-KW"/>
</dbReference>
<accession>A0A386H4T0</accession>
<evidence type="ECO:0000256" key="3">
    <source>
        <dbReference type="ARBA" id="ARBA00022500"/>
    </source>
</evidence>
<dbReference type="Gene3D" id="1.10.287.950">
    <property type="entry name" value="Methyl-accepting chemotaxis protein"/>
    <property type="match status" value="1"/>
</dbReference>
<feature type="transmembrane region" description="Helical" evidence="11">
    <location>
        <begin position="283"/>
        <end position="305"/>
    </location>
</feature>
<dbReference type="CDD" id="cd12912">
    <property type="entry name" value="PDC2_MCP_like"/>
    <property type="match status" value="1"/>
</dbReference>
<dbReference type="Gene3D" id="3.30.450.20">
    <property type="entry name" value="PAS domain"/>
    <property type="match status" value="2"/>
</dbReference>
<dbReference type="EMBL" id="CP032416">
    <property type="protein sequence ID" value="AYD40761.1"/>
    <property type="molecule type" value="Genomic_DNA"/>
</dbReference>
<evidence type="ECO:0000256" key="8">
    <source>
        <dbReference type="ARBA" id="ARBA00029447"/>
    </source>
</evidence>
<evidence type="ECO:0000256" key="1">
    <source>
        <dbReference type="ARBA" id="ARBA00004651"/>
    </source>
</evidence>
<dbReference type="InterPro" id="IPR029151">
    <property type="entry name" value="Sensor-like_sf"/>
</dbReference>
<keyword evidence="10" id="KW-0175">Coiled coil</keyword>
<feature type="domain" description="Methyl-accepting transducer" evidence="12">
    <location>
        <begin position="378"/>
        <end position="635"/>
    </location>
</feature>
<evidence type="ECO:0000256" key="4">
    <source>
        <dbReference type="ARBA" id="ARBA00022692"/>
    </source>
</evidence>
<dbReference type="Gene3D" id="1.10.8.500">
    <property type="entry name" value="HAMP domain in histidine kinase"/>
    <property type="match status" value="1"/>
</dbReference>
<feature type="transmembrane region" description="Helical" evidence="11">
    <location>
        <begin position="15"/>
        <end position="35"/>
    </location>
</feature>
<dbReference type="InterPro" id="IPR033479">
    <property type="entry name" value="dCache_1"/>
</dbReference>
<evidence type="ECO:0000256" key="10">
    <source>
        <dbReference type="SAM" id="Coils"/>
    </source>
</evidence>
<evidence type="ECO:0000256" key="7">
    <source>
        <dbReference type="ARBA" id="ARBA00023224"/>
    </source>
</evidence>
<evidence type="ECO:0000313" key="15">
    <source>
        <dbReference type="Proteomes" id="UP000266301"/>
    </source>
</evidence>
<keyword evidence="2" id="KW-1003">Cell membrane</keyword>
<dbReference type="CDD" id="cd12913">
    <property type="entry name" value="PDC1_MCP_like"/>
    <property type="match status" value="1"/>
</dbReference>
<dbReference type="SUPFAM" id="SSF58104">
    <property type="entry name" value="Methyl-accepting chemotaxis protein (MCP) signaling domain"/>
    <property type="match status" value="1"/>
</dbReference>
<dbReference type="CDD" id="cd11386">
    <property type="entry name" value="MCP_signal"/>
    <property type="match status" value="1"/>
</dbReference>